<evidence type="ECO:0000256" key="1">
    <source>
        <dbReference type="SAM" id="MobiDB-lite"/>
    </source>
</evidence>
<protein>
    <submittedName>
        <fullName evidence="2">Uncharacterized protein</fullName>
    </submittedName>
</protein>
<gene>
    <name evidence="2" type="ORF">B296_00031227</name>
</gene>
<dbReference type="AlphaFoldDB" id="A0A426XZW2"/>
<organism evidence="2 3">
    <name type="scientific">Ensete ventricosum</name>
    <name type="common">Abyssinian banana</name>
    <name type="synonym">Musa ensete</name>
    <dbReference type="NCBI Taxonomy" id="4639"/>
    <lineage>
        <taxon>Eukaryota</taxon>
        <taxon>Viridiplantae</taxon>
        <taxon>Streptophyta</taxon>
        <taxon>Embryophyta</taxon>
        <taxon>Tracheophyta</taxon>
        <taxon>Spermatophyta</taxon>
        <taxon>Magnoliopsida</taxon>
        <taxon>Liliopsida</taxon>
        <taxon>Zingiberales</taxon>
        <taxon>Musaceae</taxon>
        <taxon>Ensete</taxon>
    </lineage>
</organism>
<sequence length="102" mass="10914">MRLVVDGVGLCCSHLVDSVIPKDRSHVCKAQMRSKPSHNGEQKGENIREGRTRSGTFGDVLDLPGGGIGEEPFGDLRLLPAAELLGFVGLVSSVRHWRGHGG</sequence>
<feature type="compositionally biased region" description="Basic and acidic residues" evidence="1">
    <location>
        <begin position="38"/>
        <end position="52"/>
    </location>
</feature>
<feature type="region of interest" description="Disordered" evidence="1">
    <location>
        <begin position="31"/>
        <end position="57"/>
    </location>
</feature>
<dbReference type="Proteomes" id="UP000287651">
    <property type="component" value="Unassembled WGS sequence"/>
</dbReference>
<reference evidence="2 3" key="1">
    <citation type="journal article" date="2014" name="Agronomy (Basel)">
        <title>A Draft Genome Sequence for Ensete ventricosum, the Drought-Tolerant Tree Against Hunger.</title>
        <authorList>
            <person name="Harrison J."/>
            <person name="Moore K.A."/>
            <person name="Paszkiewicz K."/>
            <person name="Jones T."/>
            <person name="Grant M."/>
            <person name="Ambacheew D."/>
            <person name="Muzemil S."/>
            <person name="Studholme D.J."/>
        </authorList>
    </citation>
    <scope>NUCLEOTIDE SEQUENCE [LARGE SCALE GENOMIC DNA]</scope>
</reference>
<name>A0A426XZW2_ENSVE</name>
<evidence type="ECO:0000313" key="3">
    <source>
        <dbReference type="Proteomes" id="UP000287651"/>
    </source>
</evidence>
<proteinExistence type="predicted"/>
<dbReference type="EMBL" id="AMZH03016079">
    <property type="protein sequence ID" value="RRT45043.1"/>
    <property type="molecule type" value="Genomic_DNA"/>
</dbReference>
<accession>A0A426XZW2</accession>
<comment type="caution">
    <text evidence="2">The sequence shown here is derived from an EMBL/GenBank/DDBJ whole genome shotgun (WGS) entry which is preliminary data.</text>
</comment>
<evidence type="ECO:0000313" key="2">
    <source>
        <dbReference type="EMBL" id="RRT45043.1"/>
    </source>
</evidence>